<reference evidence="2 3" key="1">
    <citation type="submission" date="2014-11" db="EMBL/GenBank/DDBJ databases">
        <authorList>
            <person name="Zhu J."/>
            <person name="Qi W."/>
            <person name="Song R."/>
        </authorList>
    </citation>
    <scope>NUCLEOTIDE SEQUENCE [LARGE SCALE GENOMIC DNA]</scope>
</reference>
<gene>
    <name evidence="2" type="ORF">Vbra_9081</name>
</gene>
<dbReference type="Proteomes" id="UP000041254">
    <property type="component" value="Unassembled WGS sequence"/>
</dbReference>
<dbReference type="EMBL" id="CDMY01000420">
    <property type="protein sequence ID" value="CEM11591.1"/>
    <property type="molecule type" value="Genomic_DNA"/>
</dbReference>
<keyword evidence="1" id="KW-0812">Transmembrane</keyword>
<keyword evidence="1" id="KW-1133">Transmembrane helix</keyword>
<name>A0A0G4FFF4_VITBC</name>
<organism evidence="2 3">
    <name type="scientific">Vitrella brassicaformis (strain CCMP3155)</name>
    <dbReference type="NCBI Taxonomy" id="1169540"/>
    <lineage>
        <taxon>Eukaryota</taxon>
        <taxon>Sar</taxon>
        <taxon>Alveolata</taxon>
        <taxon>Colpodellida</taxon>
        <taxon>Vitrellaceae</taxon>
        <taxon>Vitrella</taxon>
    </lineage>
</organism>
<dbReference type="AlphaFoldDB" id="A0A0G4FFF4"/>
<evidence type="ECO:0000256" key="1">
    <source>
        <dbReference type="SAM" id="Phobius"/>
    </source>
</evidence>
<evidence type="ECO:0000313" key="3">
    <source>
        <dbReference type="Proteomes" id="UP000041254"/>
    </source>
</evidence>
<evidence type="ECO:0000313" key="2">
    <source>
        <dbReference type="EMBL" id="CEM11591.1"/>
    </source>
</evidence>
<sequence>MISAVLSVGVFPAASSVGNAQLQQCAAILEQGIYERFLVADSSLSQEAFHTTMCNTQIQSVKNIGGGSWGVHIILPFEGIPISLGSTLGDAQTKLKNYQNIMCTGEAKKGSVYGARDVWVDLISPTSLQAFTKCLEAFDKGVVYSTDYIGQDAVKIEFAVRDGLFGIIRYYGFRYEPASANVTCDVGGWIASIPRRRTSGLELTKNDKWQTVVCSRPEGEVRPIHILVMLNVGTFIATIPRKSVPKTALQRLVDIEKNGAGDGYMLLTPFGCLLVCVGVVVVVVGVVDR</sequence>
<dbReference type="VEuPathDB" id="CryptoDB:Vbra_9081"/>
<dbReference type="InParanoid" id="A0A0G4FFF4"/>
<keyword evidence="1" id="KW-0472">Membrane</keyword>
<proteinExistence type="predicted"/>
<protein>
    <submittedName>
        <fullName evidence="2">Uncharacterized protein</fullName>
    </submittedName>
</protein>
<accession>A0A0G4FFF4</accession>
<keyword evidence="3" id="KW-1185">Reference proteome</keyword>
<feature type="transmembrane region" description="Helical" evidence="1">
    <location>
        <begin position="264"/>
        <end position="287"/>
    </location>
</feature>